<sequence>MELFPPRTPSSDLKDQTNQTEKLREKREERRREMKHIFKKLHIGSNHDPGRSNEPSTSVASPSCAADHRTVSGQTSGNAPGSPPSSSPTPASTVQTPGAATVDSTTTVNRPDYMMSEEDFQVQLALAISASNSDFRDDPEKDQIRAATLLSLGGHQIDSSRDKVEAAAAETLSRHYWECNVLDYEEKVVDGFYDVYGLSTDSAIQGKMPSLTNLETNLGSSGFEVSLVNQTVDPALEELVQIAQCIALDCPVTNVSVLVQRLAELVSGHMGGPVKDANIMLARWMERSRELRTSQQTSVLPIGSITIGLSRHRALLFKVLADNIKMPCRLLKGIHYTGVEDGAVNVIKLEDDREFLVDLMADPGTLVPTDIPSAKDTAFQPYHPNLSKNPTVHSYIDTEVVYSGPKPLHGEGSSQNSAAESSLALERRPISENIESLPTFSGASSDTGVDSSRIPNRATQLDHLPSSAFENYRGSRGAHAVEGVTRMNVNVVPYTQNSSEDSKNLFADLNPFQIKGPVKASMYNKPVENKVEELQRQRNNVASGRPPASLMWKNKYAFNEVPKRKENDNYMDGIFPRVNREPNGYNPSSAASTSSTVSEQINPGGFKSTAHSNMSDRDGDAKNYRGEQPRAKGYLQNRTIDVNEHHNNEIGFHDPRKFTHDRFMETNLKLKDPESSSSSFDSISSRVDQVFDDVDVGESEIPWEDLVIGERIGLGSYGEVYHADWNGTEVAVKKFLDQDFSGAALAEFKREVRIMRKLRHPNVVLFMGAVTRPPNLSIITEFLPRGSLYRIIHRPHCQIDEKRRIKMALDVARGMNCLHASTPTIVHRDLKSPNLLVDKNWNVKVCDFGLSRLKHNTFLSSKSTAGTPEWMAPEVLRNENSNEKCDVYSFGVILWELATLKLPWSGMNPMQVVGAVGFQNRRLEIPKELDPLVARIILECWQTLIGCSFFPVSDPNLRPSFSELTVALKPLQRLVIPSNLDHPSSHLRQEISVNSTP</sequence>
<keyword evidence="4" id="KW-0723">Serine/threonine-protein kinase</keyword>
<evidence type="ECO:0000256" key="7">
    <source>
        <dbReference type="ARBA" id="ARBA00022777"/>
    </source>
</evidence>
<name>A0A4Y1RSB3_PRUDU</name>
<evidence type="ECO:0000256" key="5">
    <source>
        <dbReference type="ARBA" id="ARBA00022679"/>
    </source>
</evidence>
<keyword evidence="9" id="KW-0472">Membrane</keyword>
<dbReference type="InterPro" id="IPR000719">
    <property type="entry name" value="Prot_kinase_dom"/>
</dbReference>
<feature type="compositionally biased region" description="Basic and acidic residues" evidence="13">
    <location>
        <begin position="614"/>
        <end position="630"/>
    </location>
</feature>
<feature type="compositionally biased region" description="Low complexity" evidence="13">
    <location>
        <begin position="88"/>
        <end position="97"/>
    </location>
</feature>
<dbReference type="GO" id="GO:0004674">
    <property type="term" value="F:protein serine/threonine kinase activity"/>
    <property type="evidence" value="ECO:0007669"/>
    <property type="project" value="UniProtKB-KW"/>
</dbReference>
<feature type="compositionally biased region" description="Low complexity" evidence="13">
    <location>
        <begin position="588"/>
        <end position="598"/>
    </location>
</feature>
<dbReference type="InterPro" id="IPR001245">
    <property type="entry name" value="Ser-Thr/Tyr_kinase_cat_dom"/>
</dbReference>
<dbReference type="PROSITE" id="PS50011">
    <property type="entry name" value="PROTEIN_KINASE_DOM"/>
    <property type="match status" value="1"/>
</dbReference>
<dbReference type="GO" id="GO:0007165">
    <property type="term" value="P:signal transduction"/>
    <property type="evidence" value="ECO:0007669"/>
    <property type="project" value="TreeGrafter"/>
</dbReference>
<keyword evidence="7 15" id="KW-0418">Kinase</keyword>
<dbReference type="InterPro" id="IPR011009">
    <property type="entry name" value="Kinase-like_dom_sf"/>
</dbReference>
<feature type="compositionally biased region" description="Basic and acidic residues" evidence="13">
    <location>
        <begin position="21"/>
        <end position="36"/>
    </location>
</feature>
<proteinExistence type="inferred from homology"/>
<gene>
    <name evidence="15" type="ORF">Prudu_018397</name>
</gene>
<evidence type="ECO:0000256" key="6">
    <source>
        <dbReference type="ARBA" id="ARBA00022741"/>
    </source>
</evidence>
<feature type="binding site" evidence="12">
    <location>
        <position position="734"/>
    </location>
    <ligand>
        <name>ATP</name>
        <dbReference type="ChEBI" id="CHEBI:30616"/>
    </ligand>
</feature>
<dbReference type="Pfam" id="PF14381">
    <property type="entry name" value="EDR1_CTR1_ARMC3_pept"/>
    <property type="match status" value="1"/>
</dbReference>
<dbReference type="InterPro" id="IPR017441">
    <property type="entry name" value="Protein_kinase_ATP_BS"/>
</dbReference>
<dbReference type="SUPFAM" id="SSF56112">
    <property type="entry name" value="Protein kinase-like (PK-like)"/>
    <property type="match status" value="1"/>
</dbReference>
<dbReference type="CDD" id="cd13999">
    <property type="entry name" value="STKc_MAP3K-like"/>
    <property type="match status" value="1"/>
</dbReference>
<comment type="catalytic activity">
    <reaction evidence="11">
        <text>L-seryl-[protein] + ATP = O-phospho-L-seryl-[protein] + ADP + H(+)</text>
        <dbReference type="Rhea" id="RHEA:17989"/>
        <dbReference type="Rhea" id="RHEA-COMP:9863"/>
        <dbReference type="Rhea" id="RHEA-COMP:11604"/>
        <dbReference type="ChEBI" id="CHEBI:15378"/>
        <dbReference type="ChEBI" id="CHEBI:29999"/>
        <dbReference type="ChEBI" id="CHEBI:30616"/>
        <dbReference type="ChEBI" id="CHEBI:83421"/>
        <dbReference type="ChEBI" id="CHEBI:456216"/>
        <dbReference type="EC" id="2.7.11.1"/>
    </reaction>
</comment>
<dbReference type="Gene3D" id="3.30.200.20">
    <property type="entry name" value="Phosphorylase Kinase, domain 1"/>
    <property type="match status" value="1"/>
</dbReference>
<dbReference type="GO" id="GO:0005737">
    <property type="term" value="C:cytoplasm"/>
    <property type="evidence" value="ECO:0007669"/>
    <property type="project" value="TreeGrafter"/>
</dbReference>
<evidence type="ECO:0000256" key="13">
    <source>
        <dbReference type="SAM" id="MobiDB-lite"/>
    </source>
</evidence>
<keyword evidence="5" id="KW-0808">Transferase</keyword>
<accession>A0A4Y1RSB3</accession>
<evidence type="ECO:0000256" key="2">
    <source>
        <dbReference type="ARBA" id="ARBA00010507"/>
    </source>
</evidence>
<dbReference type="FunFam" id="3.30.200.20:FF:000060">
    <property type="entry name" value="Serine/threonine-protein kinase isoform 1"/>
    <property type="match status" value="1"/>
</dbReference>
<feature type="compositionally biased region" description="Polar residues" evidence="13">
    <location>
        <begin position="434"/>
        <end position="459"/>
    </location>
</feature>
<dbReference type="AlphaFoldDB" id="A0A4Y1RSB3"/>
<evidence type="ECO:0000256" key="10">
    <source>
        <dbReference type="ARBA" id="ARBA00047899"/>
    </source>
</evidence>
<evidence type="ECO:0000256" key="9">
    <source>
        <dbReference type="ARBA" id="ARBA00023136"/>
    </source>
</evidence>
<keyword evidence="8 12" id="KW-0067">ATP-binding</keyword>
<dbReference type="PANTHER" id="PTHR23257">
    <property type="entry name" value="SERINE-THREONINE PROTEIN KINASE"/>
    <property type="match status" value="1"/>
</dbReference>
<evidence type="ECO:0000256" key="12">
    <source>
        <dbReference type="PROSITE-ProRule" id="PRU10141"/>
    </source>
</evidence>
<comment type="subcellular location">
    <subcellularLocation>
        <location evidence="1">Membrane</location>
    </subcellularLocation>
</comment>
<dbReference type="InterPro" id="IPR008271">
    <property type="entry name" value="Ser/Thr_kinase_AS"/>
</dbReference>
<comment type="catalytic activity">
    <reaction evidence="10">
        <text>L-threonyl-[protein] + ATP = O-phospho-L-threonyl-[protein] + ADP + H(+)</text>
        <dbReference type="Rhea" id="RHEA:46608"/>
        <dbReference type="Rhea" id="RHEA-COMP:11060"/>
        <dbReference type="Rhea" id="RHEA-COMP:11605"/>
        <dbReference type="ChEBI" id="CHEBI:15378"/>
        <dbReference type="ChEBI" id="CHEBI:30013"/>
        <dbReference type="ChEBI" id="CHEBI:30616"/>
        <dbReference type="ChEBI" id="CHEBI:61977"/>
        <dbReference type="ChEBI" id="CHEBI:456216"/>
        <dbReference type="EC" id="2.7.11.1"/>
    </reaction>
</comment>
<dbReference type="SMART" id="SM00220">
    <property type="entry name" value="S_TKc"/>
    <property type="match status" value="1"/>
</dbReference>
<comment type="similarity">
    <text evidence="2">Belongs to the protein kinase superfamily. TKL Ser/Thr protein kinase family. RAF subfamily.</text>
</comment>
<dbReference type="PROSITE" id="PS00107">
    <property type="entry name" value="PROTEIN_KINASE_ATP"/>
    <property type="match status" value="1"/>
</dbReference>
<evidence type="ECO:0000256" key="1">
    <source>
        <dbReference type="ARBA" id="ARBA00004370"/>
    </source>
</evidence>
<keyword evidence="6 12" id="KW-0547">Nucleotide-binding</keyword>
<dbReference type="InterPro" id="IPR050167">
    <property type="entry name" value="Ser_Thr_protein_kinase"/>
</dbReference>
<feature type="region of interest" description="Disordered" evidence="13">
    <location>
        <begin position="1"/>
        <end position="106"/>
    </location>
</feature>
<protein>
    <recommendedName>
        <fullName evidence="3">non-specific serine/threonine protein kinase</fullName>
        <ecNumber evidence="3">2.7.11.1</ecNumber>
    </recommendedName>
</protein>
<feature type="region of interest" description="Disordered" evidence="13">
    <location>
        <begin position="434"/>
        <end position="469"/>
    </location>
</feature>
<dbReference type="PANTHER" id="PTHR23257:SF813">
    <property type="entry name" value="SERINE_THREONINE-PROTEIN KINASE EDR1"/>
    <property type="match status" value="1"/>
</dbReference>
<organism evidence="15">
    <name type="scientific">Prunus dulcis</name>
    <name type="common">Almond</name>
    <name type="synonym">Amygdalus dulcis</name>
    <dbReference type="NCBI Taxonomy" id="3755"/>
    <lineage>
        <taxon>Eukaryota</taxon>
        <taxon>Viridiplantae</taxon>
        <taxon>Streptophyta</taxon>
        <taxon>Embryophyta</taxon>
        <taxon>Tracheophyta</taxon>
        <taxon>Spermatophyta</taxon>
        <taxon>Magnoliopsida</taxon>
        <taxon>eudicotyledons</taxon>
        <taxon>Gunneridae</taxon>
        <taxon>Pentapetalae</taxon>
        <taxon>rosids</taxon>
        <taxon>fabids</taxon>
        <taxon>Rosales</taxon>
        <taxon>Rosaceae</taxon>
        <taxon>Amygdaloideae</taxon>
        <taxon>Amygdaleae</taxon>
        <taxon>Prunus</taxon>
    </lineage>
</organism>
<dbReference type="Pfam" id="PF07714">
    <property type="entry name" value="PK_Tyr_Ser-Thr"/>
    <property type="match status" value="1"/>
</dbReference>
<dbReference type="EMBL" id="AP019302">
    <property type="protein sequence ID" value="BBH06676.1"/>
    <property type="molecule type" value="Genomic_DNA"/>
</dbReference>
<dbReference type="GO" id="GO:0016020">
    <property type="term" value="C:membrane"/>
    <property type="evidence" value="ECO:0007669"/>
    <property type="project" value="UniProtKB-SubCell"/>
</dbReference>
<feature type="region of interest" description="Disordered" evidence="13">
    <location>
        <begin position="578"/>
        <end position="630"/>
    </location>
</feature>
<dbReference type="InterPro" id="IPR055164">
    <property type="entry name" value="EDR1/CTR1/ARMC3-like_pept-like"/>
</dbReference>
<dbReference type="EC" id="2.7.11.1" evidence="3"/>
<feature type="domain" description="Protein kinase" evidence="14">
    <location>
        <begin position="706"/>
        <end position="975"/>
    </location>
</feature>
<evidence type="ECO:0000256" key="4">
    <source>
        <dbReference type="ARBA" id="ARBA00022527"/>
    </source>
</evidence>
<evidence type="ECO:0000256" key="8">
    <source>
        <dbReference type="ARBA" id="ARBA00022840"/>
    </source>
</evidence>
<dbReference type="GO" id="GO:0005524">
    <property type="term" value="F:ATP binding"/>
    <property type="evidence" value="ECO:0007669"/>
    <property type="project" value="UniProtKB-UniRule"/>
</dbReference>
<evidence type="ECO:0000256" key="3">
    <source>
        <dbReference type="ARBA" id="ARBA00012513"/>
    </source>
</evidence>
<reference evidence="15" key="1">
    <citation type="journal article" date="2019" name="Science">
        <title>Mutation of a bHLH transcription factor allowed almond domestication.</title>
        <authorList>
            <person name="Sanchez-Perez R."/>
            <person name="Pavan S."/>
            <person name="Mazzeo R."/>
            <person name="Moldovan C."/>
            <person name="Aiese Cigliano R."/>
            <person name="Del Cueto J."/>
            <person name="Ricciardi F."/>
            <person name="Lotti C."/>
            <person name="Ricciardi L."/>
            <person name="Dicenta F."/>
            <person name="Lopez-Marques R.L."/>
            <person name="Lindberg Moller B."/>
        </authorList>
    </citation>
    <scope>NUCLEOTIDE SEQUENCE</scope>
</reference>
<dbReference type="PROSITE" id="PS00108">
    <property type="entry name" value="PROTEIN_KINASE_ST"/>
    <property type="match status" value="1"/>
</dbReference>
<dbReference type="Gene3D" id="1.10.510.10">
    <property type="entry name" value="Transferase(Phosphotransferase) domain 1"/>
    <property type="match status" value="1"/>
</dbReference>
<dbReference type="FunFam" id="1.10.510.10:FF:000476">
    <property type="entry name" value="PAS domain-containing protein tyrosine kinase family protein"/>
    <property type="match status" value="1"/>
</dbReference>
<evidence type="ECO:0000313" key="15">
    <source>
        <dbReference type="EMBL" id="BBH06676.1"/>
    </source>
</evidence>
<evidence type="ECO:0000256" key="11">
    <source>
        <dbReference type="ARBA" id="ARBA00048679"/>
    </source>
</evidence>
<evidence type="ECO:0000259" key="14">
    <source>
        <dbReference type="PROSITE" id="PS50011"/>
    </source>
</evidence>